<feature type="transmembrane region" description="Helical" evidence="4">
    <location>
        <begin position="269"/>
        <end position="287"/>
    </location>
</feature>
<dbReference type="InterPro" id="IPR020846">
    <property type="entry name" value="MFS_dom"/>
</dbReference>
<organism evidence="6 7">
    <name type="scientific">Caulobacter segnis</name>
    <dbReference type="NCBI Taxonomy" id="88688"/>
    <lineage>
        <taxon>Bacteria</taxon>
        <taxon>Pseudomonadati</taxon>
        <taxon>Pseudomonadota</taxon>
        <taxon>Alphaproteobacteria</taxon>
        <taxon>Caulobacterales</taxon>
        <taxon>Caulobacteraceae</taxon>
        <taxon>Caulobacter</taxon>
    </lineage>
</organism>
<reference evidence="6 7" key="1">
    <citation type="submission" date="2017-08" db="EMBL/GenBank/DDBJ databases">
        <title>Infants hospitalized years apart are colonized by the same room-sourced microbial strains.</title>
        <authorList>
            <person name="Brooks B."/>
            <person name="Olm M.R."/>
            <person name="Firek B.A."/>
            <person name="Baker R."/>
            <person name="Thomas B.C."/>
            <person name="Morowitz M.J."/>
            <person name="Banfield J.F."/>
        </authorList>
    </citation>
    <scope>NUCLEOTIDE SEQUENCE [LARGE SCALE GENOMIC DNA]</scope>
    <source>
        <strain evidence="6">S2_003_000_R2_4</strain>
    </source>
</reference>
<keyword evidence="2 4" id="KW-1133">Transmembrane helix</keyword>
<feature type="transmembrane region" description="Helical" evidence="4">
    <location>
        <begin position="149"/>
        <end position="175"/>
    </location>
</feature>
<proteinExistence type="predicted"/>
<feature type="domain" description="Major facilitator superfamily (MFS) profile" evidence="5">
    <location>
        <begin position="26"/>
        <end position="413"/>
    </location>
</feature>
<dbReference type="Proteomes" id="UP000249393">
    <property type="component" value="Unassembled WGS sequence"/>
</dbReference>
<feature type="transmembrane region" description="Helical" evidence="4">
    <location>
        <begin position="294"/>
        <end position="315"/>
    </location>
</feature>
<dbReference type="PANTHER" id="PTHR11360:SF290">
    <property type="entry name" value="MONOCARBOXYLATE MFS PERMEASE"/>
    <property type="match status" value="1"/>
</dbReference>
<dbReference type="SUPFAM" id="SSF103473">
    <property type="entry name" value="MFS general substrate transporter"/>
    <property type="match status" value="1"/>
</dbReference>
<evidence type="ECO:0000313" key="6">
    <source>
        <dbReference type="EMBL" id="PZR36107.1"/>
    </source>
</evidence>
<feature type="transmembrane region" description="Helical" evidence="4">
    <location>
        <begin position="91"/>
        <end position="110"/>
    </location>
</feature>
<sequence>MPFNQGGAQRMTRQDNEFAKGWPYVLCALLGVGMGLGPVPFYTIGMVAPHLAKTFGWSFSEIMLGLPVMTFGALLAGPVIGILADRFGVRRVALISVAIFSLSYMAFGLSNGSLPLYLLTWTVMAIGGAGTLPMTWTRPISAHFRRQRGLALGFALLGTGLFGFLIKPFAAWLIAEHGWRSTYFVIGALPLLITLPVAWKFFHDAKPDAADAPEAAKAAAEGLTLKEALKTWRFWAIWLAFVPIAFATSGPIPNMENLLKANGFDMGQIVSLAPLIGLSVIVGRLLGGWLIDHFWAPGVAMALLSVSALGCVALTQPGASYAHAVFSISMIGFAAGMEYDLLAYLTARYFGLRGYASIYGALYGAYALGAGIAPVAYGAVFDKTGGYGAALMLSAVLLVVGALILLTLGRYRREAGPEVSVAEDVARSADHAPAS</sequence>
<keyword evidence="1 4" id="KW-0812">Transmembrane</keyword>
<dbReference type="Gene3D" id="1.20.1250.20">
    <property type="entry name" value="MFS general substrate transporter like domains"/>
    <property type="match status" value="1"/>
</dbReference>
<dbReference type="GO" id="GO:0022857">
    <property type="term" value="F:transmembrane transporter activity"/>
    <property type="evidence" value="ECO:0007669"/>
    <property type="project" value="InterPro"/>
</dbReference>
<evidence type="ECO:0000256" key="4">
    <source>
        <dbReference type="SAM" id="Phobius"/>
    </source>
</evidence>
<dbReference type="CDD" id="cd17355">
    <property type="entry name" value="MFS_YcxA_like"/>
    <property type="match status" value="1"/>
</dbReference>
<evidence type="ECO:0000256" key="3">
    <source>
        <dbReference type="ARBA" id="ARBA00023136"/>
    </source>
</evidence>
<dbReference type="InterPro" id="IPR036259">
    <property type="entry name" value="MFS_trans_sf"/>
</dbReference>
<dbReference type="InterPro" id="IPR011701">
    <property type="entry name" value="MFS"/>
</dbReference>
<evidence type="ECO:0000313" key="7">
    <source>
        <dbReference type="Proteomes" id="UP000249393"/>
    </source>
</evidence>
<protein>
    <submittedName>
        <fullName evidence="6">MFS transporter</fullName>
    </submittedName>
</protein>
<keyword evidence="3 4" id="KW-0472">Membrane</keyword>
<accession>A0A2W5VBX4</accession>
<evidence type="ECO:0000256" key="1">
    <source>
        <dbReference type="ARBA" id="ARBA00022692"/>
    </source>
</evidence>
<evidence type="ECO:0000259" key="5">
    <source>
        <dbReference type="PROSITE" id="PS50850"/>
    </source>
</evidence>
<dbReference type="PROSITE" id="PS50850">
    <property type="entry name" value="MFS"/>
    <property type="match status" value="1"/>
</dbReference>
<dbReference type="EMBL" id="QFQZ01000009">
    <property type="protein sequence ID" value="PZR36107.1"/>
    <property type="molecule type" value="Genomic_DNA"/>
</dbReference>
<feature type="transmembrane region" description="Helical" evidence="4">
    <location>
        <begin position="386"/>
        <end position="408"/>
    </location>
</feature>
<comment type="caution">
    <text evidence="6">The sequence shown here is derived from an EMBL/GenBank/DDBJ whole genome shotgun (WGS) entry which is preliminary data.</text>
</comment>
<evidence type="ECO:0000256" key="2">
    <source>
        <dbReference type="ARBA" id="ARBA00022989"/>
    </source>
</evidence>
<dbReference type="Pfam" id="PF07690">
    <property type="entry name" value="MFS_1"/>
    <property type="match status" value="1"/>
</dbReference>
<dbReference type="AlphaFoldDB" id="A0A2W5VBX4"/>
<feature type="transmembrane region" description="Helical" evidence="4">
    <location>
        <begin position="357"/>
        <end position="380"/>
    </location>
</feature>
<feature type="transmembrane region" description="Helical" evidence="4">
    <location>
        <begin position="181"/>
        <end position="199"/>
    </location>
</feature>
<name>A0A2W5VBX4_9CAUL</name>
<feature type="transmembrane region" description="Helical" evidence="4">
    <location>
        <begin position="62"/>
        <end position="84"/>
    </location>
</feature>
<feature type="transmembrane region" description="Helical" evidence="4">
    <location>
        <begin position="232"/>
        <end position="249"/>
    </location>
</feature>
<gene>
    <name evidence="6" type="ORF">DI526_04900</name>
</gene>
<feature type="transmembrane region" description="Helical" evidence="4">
    <location>
        <begin position="21"/>
        <end position="42"/>
    </location>
</feature>
<feature type="transmembrane region" description="Helical" evidence="4">
    <location>
        <begin position="321"/>
        <end position="345"/>
    </location>
</feature>
<dbReference type="InterPro" id="IPR050327">
    <property type="entry name" value="Proton-linked_MCT"/>
</dbReference>
<feature type="transmembrane region" description="Helical" evidence="4">
    <location>
        <begin position="116"/>
        <end position="137"/>
    </location>
</feature>
<dbReference type="PANTHER" id="PTHR11360">
    <property type="entry name" value="MONOCARBOXYLATE TRANSPORTER"/>
    <property type="match status" value="1"/>
</dbReference>